<keyword evidence="1" id="KW-0805">Transcription regulation</keyword>
<organism evidence="5 6">
    <name type="scientific">Larkinella humicola</name>
    <dbReference type="NCBI Taxonomy" id="2607654"/>
    <lineage>
        <taxon>Bacteria</taxon>
        <taxon>Pseudomonadati</taxon>
        <taxon>Bacteroidota</taxon>
        <taxon>Cytophagia</taxon>
        <taxon>Cytophagales</taxon>
        <taxon>Spirosomataceae</taxon>
        <taxon>Larkinella</taxon>
    </lineage>
</organism>
<comment type="caution">
    <text evidence="5">The sequence shown here is derived from an EMBL/GenBank/DDBJ whole genome shotgun (WGS) entry which is preliminary data.</text>
</comment>
<dbReference type="Gene3D" id="1.10.10.10">
    <property type="entry name" value="Winged helix-like DNA-binding domain superfamily/Winged helix DNA-binding domain"/>
    <property type="match status" value="1"/>
</dbReference>
<gene>
    <name evidence="5" type="ORF">F0P93_15535</name>
</gene>
<dbReference type="InterPro" id="IPR002577">
    <property type="entry name" value="HTH_HxlR"/>
</dbReference>
<evidence type="ECO:0000313" key="5">
    <source>
        <dbReference type="EMBL" id="KAA9354024.1"/>
    </source>
</evidence>
<evidence type="ECO:0000256" key="2">
    <source>
        <dbReference type="ARBA" id="ARBA00023125"/>
    </source>
</evidence>
<dbReference type="AlphaFoldDB" id="A0A5N1JM38"/>
<evidence type="ECO:0000259" key="4">
    <source>
        <dbReference type="PROSITE" id="PS51118"/>
    </source>
</evidence>
<keyword evidence="2" id="KW-0238">DNA-binding</keyword>
<keyword evidence="3" id="KW-0804">Transcription</keyword>
<evidence type="ECO:0000256" key="3">
    <source>
        <dbReference type="ARBA" id="ARBA00023163"/>
    </source>
</evidence>
<dbReference type="RefSeq" id="WP_150877397.1">
    <property type="nucleotide sequence ID" value="NZ_VTWS01000003.1"/>
</dbReference>
<reference evidence="5 6" key="1">
    <citation type="submission" date="2019-09" db="EMBL/GenBank/DDBJ databases">
        <title>Genome Sequence of Larkinella sp MA1.</title>
        <authorList>
            <person name="Srinivasan S."/>
        </authorList>
    </citation>
    <scope>NUCLEOTIDE SEQUENCE [LARGE SCALE GENOMIC DNA]</scope>
    <source>
        <strain evidence="5 6">MA1</strain>
    </source>
</reference>
<dbReference type="SUPFAM" id="SSF46785">
    <property type="entry name" value="Winged helix' DNA-binding domain"/>
    <property type="match status" value="1"/>
</dbReference>
<dbReference type="Pfam" id="PF01638">
    <property type="entry name" value="HxlR"/>
    <property type="match status" value="1"/>
</dbReference>
<dbReference type="InterPro" id="IPR036390">
    <property type="entry name" value="WH_DNA-bd_sf"/>
</dbReference>
<protein>
    <submittedName>
        <fullName evidence="5">Helix-turn-helix transcriptional regulator</fullName>
    </submittedName>
</protein>
<evidence type="ECO:0000313" key="6">
    <source>
        <dbReference type="Proteomes" id="UP000326344"/>
    </source>
</evidence>
<dbReference type="GO" id="GO:0003677">
    <property type="term" value="F:DNA binding"/>
    <property type="evidence" value="ECO:0007669"/>
    <property type="project" value="UniProtKB-KW"/>
</dbReference>
<accession>A0A5N1JM38</accession>
<dbReference type="PROSITE" id="PS51118">
    <property type="entry name" value="HTH_HXLR"/>
    <property type="match status" value="1"/>
</dbReference>
<feature type="domain" description="HTH hxlR-type" evidence="4">
    <location>
        <begin position="11"/>
        <end position="113"/>
    </location>
</feature>
<dbReference type="InterPro" id="IPR036388">
    <property type="entry name" value="WH-like_DNA-bd_sf"/>
</dbReference>
<evidence type="ECO:0000256" key="1">
    <source>
        <dbReference type="ARBA" id="ARBA00023015"/>
    </source>
</evidence>
<dbReference type="EMBL" id="VTWS01000003">
    <property type="protein sequence ID" value="KAA9354024.1"/>
    <property type="molecule type" value="Genomic_DNA"/>
</dbReference>
<dbReference type="PANTHER" id="PTHR33204">
    <property type="entry name" value="TRANSCRIPTIONAL REGULATOR, MARR FAMILY"/>
    <property type="match status" value="1"/>
</dbReference>
<dbReference type="PANTHER" id="PTHR33204:SF29">
    <property type="entry name" value="TRANSCRIPTIONAL REGULATOR"/>
    <property type="match status" value="1"/>
</dbReference>
<name>A0A5N1JM38_9BACT</name>
<sequence>MKEEYVCNFSCPTDLKYIQDTLYVISGKWKVLIIVSLSSGHKRYREIAKSIPNITFRMLSKELKELEMNKLVTRTVHNETPVLIEYEITEYCKTLWPMLSEMISWAKHHRTVI</sequence>
<dbReference type="Proteomes" id="UP000326344">
    <property type="component" value="Unassembled WGS sequence"/>
</dbReference>
<keyword evidence="6" id="KW-1185">Reference proteome</keyword>
<proteinExistence type="predicted"/>